<dbReference type="Proteomes" id="UP000326907">
    <property type="component" value="Unassembled WGS sequence"/>
</dbReference>
<dbReference type="RefSeq" id="WP_151513145.1">
    <property type="nucleotide sequence ID" value="NZ_VYUA01000041.1"/>
</dbReference>
<dbReference type="PIRSF" id="PIRSF034110">
    <property type="entry name" value="DUF1203"/>
    <property type="match status" value="1"/>
</dbReference>
<organism evidence="1 2">
    <name type="scientific">Streptomyces arboris</name>
    <dbReference type="NCBI Taxonomy" id="2600619"/>
    <lineage>
        <taxon>Bacteria</taxon>
        <taxon>Bacillati</taxon>
        <taxon>Actinomycetota</taxon>
        <taxon>Actinomycetes</taxon>
        <taxon>Kitasatosporales</taxon>
        <taxon>Streptomycetaceae</taxon>
        <taxon>Streptomyces</taxon>
    </lineage>
</organism>
<evidence type="ECO:0000313" key="2">
    <source>
        <dbReference type="Proteomes" id="UP000326907"/>
    </source>
</evidence>
<sequence length="182" mass="19592">MTGYEPRATTAYEPRPVARYEPRPIAPAALAELRATDDAGRPCAPYTETGAGAPLRCCLRGSEPGERIALVSYAPLRRWAAGTGAAPGAYDEQGPVFIHAEECAGPAPARPGYPFSRPGALRTLRRYDARGHIAGGRLLEIPAEAEKGFDAAFDEAFADPEVALVHVRAVEYGCFHFEVRRP</sequence>
<dbReference type="AlphaFoldDB" id="A0A5N5EF99"/>
<evidence type="ECO:0000313" key="1">
    <source>
        <dbReference type="EMBL" id="KAB2588783.1"/>
    </source>
</evidence>
<keyword evidence="2" id="KW-1185">Reference proteome</keyword>
<reference evidence="1 2" key="1">
    <citation type="submission" date="2019-09" db="EMBL/GenBank/DDBJ databases">
        <authorList>
            <person name="Liu P."/>
        </authorList>
    </citation>
    <scope>NUCLEOTIDE SEQUENCE [LARGE SCALE GENOMIC DNA]</scope>
    <source>
        <strain evidence="1 2">TRM68085</strain>
    </source>
</reference>
<dbReference type="InterPro" id="IPR009593">
    <property type="entry name" value="DUF1203"/>
</dbReference>
<protein>
    <submittedName>
        <fullName evidence="1">DUF1203 domain-containing protein</fullName>
    </submittedName>
</protein>
<name>A0A5N5EF99_9ACTN</name>
<gene>
    <name evidence="1" type="ORF">F5983_30450</name>
</gene>
<dbReference type="Pfam" id="PF06718">
    <property type="entry name" value="DUF1203"/>
    <property type="match status" value="1"/>
</dbReference>
<comment type="caution">
    <text evidence="1">The sequence shown here is derived from an EMBL/GenBank/DDBJ whole genome shotgun (WGS) entry which is preliminary data.</text>
</comment>
<proteinExistence type="predicted"/>
<dbReference type="EMBL" id="VYUA01000041">
    <property type="protein sequence ID" value="KAB2588783.1"/>
    <property type="molecule type" value="Genomic_DNA"/>
</dbReference>
<accession>A0A5N5EF99</accession>